<comment type="caution">
    <text evidence="2">The sequence shown here is derived from an EMBL/GenBank/DDBJ whole genome shotgun (WGS) entry which is preliminary data.</text>
</comment>
<accession>A0AAW2AXB7</accession>
<dbReference type="Proteomes" id="UP001479290">
    <property type="component" value="Unassembled WGS sequence"/>
</dbReference>
<evidence type="ECO:0000313" key="2">
    <source>
        <dbReference type="EMBL" id="KAK9976740.1"/>
    </source>
</evidence>
<feature type="compositionally biased region" description="Basic residues" evidence="1">
    <location>
        <begin position="59"/>
        <end position="76"/>
    </location>
</feature>
<feature type="region of interest" description="Disordered" evidence="1">
    <location>
        <begin position="1"/>
        <end position="113"/>
    </location>
</feature>
<evidence type="ECO:0000313" key="3">
    <source>
        <dbReference type="Proteomes" id="UP001479290"/>
    </source>
</evidence>
<dbReference type="EMBL" id="JAWDJR010000004">
    <property type="protein sequence ID" value="KAK9976740.1"/>
    <property type="molecule type" value="Genomic_DNA"/>
</dbReference>
<protein>
    <submittedName>
        <fullName evidence="2">Uncharacterized protein</fullName>
    </submittedName>
</protein>
<sequence length="113" mass="11411">MLLHWIHGDGADRPGQPGLPEPYGEDAVLAQQPQAGQDRGADGSPLSQDEDTALGSPKAGKRSAKSSGKRSSKGRLKSAPAASPPTSSSLSPSGSPSGEKELRESASSHGGLV</sequence>
<evidence type="ECO:0000256" key="1">
    <source>
        <dbReference type="SAM" id="MobiDB-lite"/>
    </source>
</evidence>
<gene>
    <name evidence="2" type="ORF">ABG768_021943</name>
</gene>
<keyword evidence="3" id="KW-1185">Reference proteome</keyword>
<name>A0AAW2AXB7_CULAL</name>
<organism evidence="2 3">
    <name type="scientific">Culter alburnus</name>
    <name type="common">Topmouth culter</name>
    <dbReference type="NCBI Taxonomy" id="194366"/>
    <lineage>
        <taxon>Eukaryota</taxon>
        <taxon>Metazoa</taxon>
        <taxon>Chordata</taxon>
        <taxon>Craniata</taxon>
        <taxon>Vertebrata</taxon>
        <taxon>Euteleostomi</taxon>
        <taxon>Actinopterygii</taxon>
        <taxon>Neopterygii</taxon>
        <taxon>Teleostei</taxon>
        <taxon>Ostariophysi</taxon>
        <taxon>Cypriniformes</taxon>
        <taxon>Xenocyprididae</taxon>
        <taxon>Xenocypridinae</taxon>
        <taxon>Culter</taxon>
    </lineage>
</organism>
<reference evidence="2 3" key="1">
    <citation type="submission" date="2024-05" db="EMBL/GenBank/DDBJ databases">
        <title>A high-quality chromosomal-level genome assembly of Topmouth culter (Culter alburnus).</title>
        <authorList>
            <person name="Zhao H."/>
        </authorList>
    </citation>
    <scope>NUCLEOTIDE SEQUENCE [LARGE SCALE GENOMIC DNA]</scope>
    <source>
        <strain evidence="2">CATC2023</strain>
        <tissue evidence="2">Muscle</tissue>
    </source>
</reference>
<feature type="compositionally biased region" description="Basic and acidic residues" evidence="1">
    <location>
        <begin position="1"/>
        <end position="12"/>
    </location>
</feature>
<dbReference type="AlphaFoldDB" id="A0AAW2AXB7"/>
<proteinExistence type="predicted"/>
<feature type="compositionally biased region" description="Low complexity" evidence="1">
    <location>
        <begin position="77"/>
        <end position="97"/>
    </location>
</feature>